<evidence type="ECO:0000256" key="1">
    <source>
        <dbReference type="ARBA" id="ARBA00004442"/>
    </source>
</evidence>
<dbReference type="SUPFAM" id="SSF56935">
    <property type="entry name" value="Porins"/>
    <property type="match status" value="1"/>
</dbReference>
<keyword evidence="6" id="KW-0732">Signal</keyword>
<feature type="chain" id="PRO_5045171620" evidence="6">
    <location>
        <begin position="29"/>
        <end position="905"/>
    </location>
</feature>
<dbReference type="PANTHER" id="PTHR40980">
    <property type="entry name" value="PLUG DOMAIN-CONTAINING PROTEIN"/>
    <property type="match status" value="1"/>
</dbReference>
<feature type="region of interest" description="Disordered" evidence="5">
    <location>
        <begin position="645"/>
        <end position="668"/>
    </location>
</feature>
<comment type="similarity">
    <text evidence="4">Belongs to the TonB-dependent receptor family.</text>
</comment>
<dbReference type="Gene3D" id="2.170.130.10">
    <property type="entry name" value="TonB-dependent receptor, plug domain"/>
    <property type="match status" value="1"/>
</dbReference>
<reference evidence="9 10" key="1">
    <citation type="submission" date="2023-01" db="EMBL/GenBank/DDBJ databases">
        <title>Novel species of the genus Asticcacaulis isolated from rivers.</title>
        <authorList>
            <person name="Lu H."/>
        </authorList>
    </citation>
    <scope>NUCLEOTIDE SEQUENCE [LARGE SCALE GENOMIC DNA]</scope>
    <source>
        <strain evidence="9 10">BYS171W</strain>
    </source>
</reference>
<feature type="domain" description="TonB-dependent receptor plug" evidence="8">
    <location>
        <begin position="58"/>
        <end position="154"/>
    </location>
</feature>
<feature type="signal peptide" evidence="6">
    <location>
        <begin position="1"/>
        <end position="28"/>
    </location>
</feature>
<protein>
    <submittedName>
        <fullName evidence="9">TonB-dependent receptor</fullName>
    </submittedName>
</protein>
<dbReference type="InterPro" id="IPR000531">
    <property type="entry name" value="Beta-barrel_TonB"/>
</dbReference>
<dbReference type="InterPro" id="IPR010104">
    <property type="entry name" value="TonB_rcpt_bac"/>
</dbReference>
<dbReference type="Pfam" id="PF07715">
    <property type="entry name" value="Plug"/>
    <property type="match status" value="1"/>
</dbReference>
<evidence type="ECO:0000256" key="5">
    <source>
        <dbReference type="SAM" id="MobiDB-lite"/>
    </source>
</evidence>
<keyword evidence="10" id="KW-1185">Reference proteome</keyword>
<dbReference type="InterPro" id="IPR037066">
    <property type="entry name" value="Plug_dom_sf"/>
</dbReference>
<organism evidence="9 10">
    <name type="scientific">Asticcacaulis aquaticus</name>
    <dbReference type="NCBI Taxonomy" id="2984212"/>
    <lineage>
        <taxon>Bacteria</taxon>
        <taxon>Pseudomonadati</taxon>
        <taxon>Pseudomonadota</taxon>
        <taxon>Alphaproteobacteria</taxon>
        <taxon>Caulobacterales</taxon>
        <taxon>Caulobacteraceae</taxon>
        <taxon>Asticcacaulis</taxon>
    </lineage>
</organism>
<keyword evidence="9" id="KW-0675">Receptor</keyword>
<dbReference type="InterPro" id="IPR012910">
    <property type="entry name" value="Plug_dom"/>
</dbReference>
<sequence length="905" mass="99475">MFSKFRSTRLSVALLATTALVSGTAAVAADAADDVTEVTVVSRRPLAESDAAALKVQRNSDSLVSVLSADEAGNLPDQNIAFAIGRLPGVGLERDQGQARYVNLRGMPRKWATISFDGLSVVSAEGRDSRFDNIPSAIASQVMVQKAIVPSMPGDTVAGNIDIRTRRAFDYKGQKISGKLGIGRVELGGGEEIDSNLVYSNIFMGGKLGIVAQGSYYRRNMATENWEVDPYLTQRAAAPGKTFAREFEYKNYRLTRYNSSASLRADYKIDENNTLFASSIWTIFKDDELRDNWIVRLDQGTNAAGVAYNSDANFTAADPKFGTVYGARLNARVDYRDSEEILATNTVGGEHKNWYGYDVSWRLNYTAGLNGADTPVTAAFQSPSTFTDRPTAVYDFRNGEQNIVRLYRTTGTTSARVQGDRVLAAEEFNTPLQTFGRSAGGETTQAYTAKVDFDRQSELFGLPTKIEFGGLYTSRNKKNELETYTATPTTLAAKGLAVPTWATLAIDDPYKGKQVLGYTFRYTNQGLTNGLMDSYINTGAAVRDNAASTTNYWKVGEDQIAAYLMATTTFDWGNIVYGTRVEKIKNDGQAYVNFSATSTADYRLVRTSSDDTLFYPSAHLNWNVTDKLKARFSLNRTASRPDYDDLRPNYTYSDSNQTVSGGNPNAKPEKQTGFDAYLEYYGETGFLSAGFFYKDIQDVLFSQAGTFGSSVLNSGTTDRSSYTLTTLRNGGDGKLSGVEIFASQSAEKLVEGLGWPEWLGGFGVKASATLSDSEVTVPSVGGVPARKVSLPGTSDGVYNLQMIYEKYGLTVRLAYQYRTTWIQDIGTYTLVGGAVVPTDNGDVYWDDDEEVDLSVRYQVSKNLEWFIDGSNLRNQGARRYGSVSTNPIEFEKFGQRYVTGLRFNF</sequence>
<name>A0ABT5HVA3_9CAUL</name>
<evidence type="ECO:0000256" key="3">
    <source>
        <dbReference type="ARBA" id="ARBA00023237"/>
    </source>
</evidence>
<keyword evidence="4" id="KW-0798">TonB box</keyword>
<evidence type="ECO:0000256" key="4">
    <source>
        <dbReference type="RuleBase" id="RU003357"/>
    </source>
</evidence>
<evidence type="ECO:0000313" key="10">
    <source>
        <dbReference type="Proteomes" id="UP001214854"/>
    </source>
</evidence>
<dbReference type="InterPro" id="IPR036942">
    <property type="entry name" value="Beta-barrel_TonB_sf"/>
</dbReference>
<comment type="subcellular location">
    <subcellularLocation>
        <location evidence="1 4">Cell outer membrane</location>
    </subcellularLocation>
</comment>
<evidence type="ECO:0000256" key="6">
    <source>
        <dbReference type="SAM" id="SignalP"/>
    </source>
</evidence>
<evidence type="ECO:0000259" key="8">
    <source>
        <dbReference type="Pfam" id="PF07715"/>
    </source>
</evidence>
<evidence type="ECO:0000256" key="2">
    <source>
        <dbReference type="ARBA" id="ARBA00023136"/>
    </source>
</evidence>
<dbReference type="PANTHER" id="PTHR40980:SF4">
    <property type="entry name" value="TONB-DEPENDENT RECEPTOR-LIKE BETA-BARREL DOMAIN-CONTAINING PROTEIN"/>
    <property type="match status" value="1"/>
</dbReference>
<keyword evidence="3" id="KW-0998">Cell outer membrane</keyword>
<evidence type="ECO:0000313" key="9">
    <source>
        <dbReference type="EMBL" id="MDC7683842.1"/>
    </source>
</evidence>
<dbReference type="Proteomes" id="UP001214854">
    <property type="component" value="Unassembled WGS sequence"/>
</dbReference>
<feature type="compositionally biased region" description="Polar residues" evidence="5">
    <location>
        <begin position="650"/>
        <end position="663"/>
    </location>
</feature>
<accession>A0ABT5HVA3</accession>
<feature type="domain" description="TonB-dependent receptor-like beta-barrel" evidence="7">
    <location>
        <begin position="410"/>
        <end position="872"/>
    </location>
</feature>
<keyword evidence="2 4" id="KW-0472">Membrane</keyword>
<dbReference type="RefSeq" id="WP_272748302.1">
    <property type="nucleotide sequence ID" value="NZ_JAQQKX010000008.1"/>
</dbReference>
<dbReference type="EMBL" id="JAQQKX010000008">
    <property type="protein sequence ID" value="MDC7683842.1"/>
    <property type="molecule type" value="Genomic_DNA"/>
</dbReference>
<proteinExistence type="inferred from homology"/>
<dbReference type="Gene3D" id="2.40.170.20">
    <property type="entry name" value="TonB-dependent receptor, beta-barrel domain"/>
    <property type="match status" value="1"/>
</dbReference>
<comment type="caution">
    <text evidence="9">The sequence shown here is derived from an EMBL/GenBank/DDBJ whole genome shotgun (WGS) entry which is preliminary data.</text>
</comment>
<evidence type="ECO:0000259" key="7">
    <source>
        <dbReference type="Pfam" id="PF00593"/>
    </source>
</evidence>
<dbReference type="NCBIfam" id="TIGR01782">
    <property type="entry name" value="TonB-Xanth-Caul"/>
    <property type="match status" value="1"/>
</dbReference>
<dbReference type="Pfam" id="PF00593">
    <property type="entry name" value="TonB_dep_Rec_b-barrel"/>
    <property type="match status" value="1"/>
</dbReference>
<gene>
    <name evidence="9" type="ORF">PQU92_11175</name>
</gene>